<dbReference type="HOGENOM" id="CLU_3273593_0_0_5"/>
<organism evidence="1 2">
    <name type="scientific">Brucella intermedia LMG 3301</name>
    <dbReference type="NCBI Taxonomy" id="641118"/>
    <lineage>
        <taxon>Bacteria</taxon>
        <taxon>Pseudomonadati</taxon>
        <taxon>Pseudomonadota</taxon>
        <taxon>Alphaproteobacteria</taxon>
        <taxon>Hyphomicrobiales</taxon>
        <taxon>Brucellaceae</taxon>
        <taxon>Brucella/Ochrobactrum group</taxon>
        <taxon>Brucella</taxon>
    </lineage>
</organism>
<evidence type="ECO:0000313" key="2">
    <source>
        <dbReference type="Proteomes" id="UP000004386"/>
    </source>
</evidence>
<dbReference type="EMBL" id="ACQA01000002">
    <property type="protein sequence ID" value="EEQ93318.1"/>
    <property type="molecule type" value="Genomic_DNA"/>
</dbReference>
<protein>
    <submittedName>
        <fullName evidence="1">Uncharacterized protein</fullName>
    </submittedName>
</protein>
<dbReference type="Proteomes" id="UP000004386">
    <property type="component" value="Unassembled WGS sequence"/>
</dbReference>
<accession>C4WN09</accession>
<gene>
    <name evidence="1" type="ORF">OINT_2000463</name>
</gene>
<evidence type="ECO:0000313" key="1">
    <source>
        <dbReference type="EMBL" id="EEQ93318.1"/>
    </source>
</evidence>
<sequence>MPHTPFRSGANTKGDISCLSQKTILGGTGKIAPAGAAAGLQ</sequence>
<proteinExistence type="predicted"/>
<dbReference type="AlphaFoldDB" id="C4WN09"/>
<reference evidence="1 2" key="1">
    <citation type="submission" date="2009-05" db="EMBL/GenBank/DDBJ databases">
        <authorList>
            <person name="Setubal J.C."/>
            <person name="Boyle S."/>
            <person name="Crasta O.R."/>
            <person name="Gillespie J.J."/>
            <person name="Kenyon R.W."/>
            <person name="Lu J."/>
            <person name="Mane S."/>
            <person name="Nagrani S."/>
            <person name="Shallom J.M."/>
            <person name="Shallom S."/>
            <person name="Shukla M."/>
            <person name="Snyder E.E."/>
            <person name="Sobral B.W."/>
            <person name="Wattam A.R."/>
            <person name="Will R."/>
            <person name="Williams K."/>
            <person name="Yoo H."/>
            <person name="Munk C."/>
            <person name="Tapia R."/>
            <person name="Green L."/>
            <person name="Rogers Y."/>
            <person name="Detter J.C."/>
            <person name="Bruce D."/>
            <person name="Brettin T.S."/>
            <person name="Tsolis R."/>
        </authorList>
    </citation>
    <scope>NUCLEOTIDE SEQUENCE [LARGE SCALE GENOMIC DNA]</scope>
    <source>
        <strain evidence="1 2">LMG 3301</strain>
    </source>
</reference>
<name>C4WN09_9HYPH</name>
<comment type="caution">
    <text evidence="1">The sequence shown here is derived from an EMBL/GenBank/DDBJ whole genome shotgun (WGS) entry which is preliminary data.</text>
</comment>